<keyword evidence="2" id="KW-0812">Transmembrane</keyword>
<dbReference type="PRINTS" id="PR00385">
    <property type="entry name" value="P450"/>
</dbReference>
<dbReference type="GeneID" id="19943890"/>
<dbReference type="InterPro" id="IPR050121">
    <property type="entry name" value="Cytochrome_P450_monoxygenase"/>
</dbReference>
<organism evidence="3 4">
    <name type="scientific">Saprolegnia diclina (strain VS20)</name>
    <dbReference type="NCBI Taxonomy" id="1156394"/>
    <lineage>
        <taxon>Eukaryota</taxon>
        <taxon>Sar</taxon>
        <taxon>Stramenopiles</taxon>
        <taxon>Oomycota</taxon>
        <taxon>Saprolegniomycetes</taxon>
        <taxon>Saprolegniales</taxon>
        <taxon>Saprolegniaceae</taxon>
        <taxon>Saprolegnia</taxon>
    </lineage>
</organism>
<comment type="similarity">
    <text evidence="1">Belongs to the cytochrome P450 family.</text>
</comment>
<evidence type="ECO:0008006" key="5">
    <source>
        <dbReference type="Google" id="ProtNLM"/>
    </source>
</evidence>
<dbReference type="OrthoDB" id="68568at2759"/>
<evidence type="ECO:0000313" key="4">
    <source>
        <dbReference type="Proteomes" id="UP000030762"/>
    </source>
</evidence>
<dbReference type="AlphaFoldDB" id="T0R084"/>
<dbReference type="GO" id="GO:0016705">
    <property type="term" value="F:oxidoreductase activity, acting on paired donors, with incorporation or reduction of molecular oxygen"/>
    <property type="evidence" value="ECO:0007669"/>
    <property type="project" value="InterPro"/>
</dbReference>
<gene>
    <name evidence="3" type="ORF">SDRG_03163</name>
</gene>
<dbReference type="STRING" id="1156394.T0R084"/>
<keyword evidence="2" id="KW-1133">Transmembrane helix</keyword>
<evidence type="ECO:0000313" key="3">
    <source>
        <dbReference type="EMBL" id="EQC39735.1"/>
    </source>
</evidence>
<dbReference type="Pfam" id="PF00067">
    <property type="entry name" value="p450"/>
    <property type="match status" value="1"/>
</dbReference>
<dbReference type="InParanoid" id="T0R084"/>
<dbReference type="eggNOG" id="KOG0157">
    <property type="taxonomic scope" value="Eukaryota"/>
</dbReference>
<dbReference type="Gene3D" id="1.10.630.10">
    <property type="entry name" value="Cytochrome P450"/>
    <property type="match status" value="1"/>
</dbReference>
<dbReference type="InterPro" id="IPR001128">
    <property type="entry name" value="Cyt_P450"/>
</dbReference>
<reference evidence="3 4" key="1">
    <citation type="submission" date="2012-04" db="EMBL/GenBank/DDBJ databases">
        <title>The Genome Sequence of Saprolegnia declina VS20.</title>
        <authorList>
            <consortium name="The Broad Institute Genome Sequencing Platform"/>
            <person name="Russ C."/>
            <person name="Nusbaum C."/>
            <person name="Tyler B."/>
            <person name="van West P."/>
            <person name="Dieguez-Uribeondo J."/>
            <person name="de Bruijn I."/>
            <person name="Tripathy S."/>
            <person name="Jiang R."/>
            <person name="Young S.K."/>
            <person name="Zeng Q."/>
            <person name="Gargeya S."/>
            <person name="Fitzgerald M."/>
            <person name="Haas B."/>
            <person name="Abouelleil A."/>
            <person name="Alvarado L."/>
            <person name="Arachchi H.M."/>
            <person name="Berlin A."/>
            <person name="Chapman S.B."/>
            <person name="Goldberg J."/>
            <person name="Griggs A."/>
            <person name="Gujja S."/>
            <person name="Hansen M."/>
            <person name="Howarth C."/>
            <person name="Imamovic A."/>
            <person name="Larimer J."/>
            <person name="McCowen C."/>
            <person name="Montmayeur A."/>
            <person name="Murphy C."/>
            <person name="Neiman D."/>
            <person name="Pearson M."/>
            <person name="Priest M."/>
            <person name="Roberts A."/>
            <person name="Saif S."/>
            <person name="Shea T."/>
            <person name="Sisk P."/>
            <person name="Sykes S."/>
            <person name="Wortman J."/>
            <person name="Nusbaum C."/>
            <person name="Birren B."/>
        </authorList>
    </citation>
    <scope>NUCLEOTIDE SEQUENCE [LARGE SCALE GENOMIC DNA]</scope>
    <source>
        <strain evidence="3 4">VS20</strain>
    </source>
</reference>
<protein>
    <recommendedName>
        <fullName evidence="5">Cytochrome P450</fullName>
    </recommendedName>
</protein>
<feature type="transmembrane region" description="Helical" evidence="2">
    <location>
        <begin position="12"/>
        <end position="33"/>
    </location>
</feature>
<dbReference type="VEuPathDB" id="FungiDB:SDRG_03163"/>
<keyword evidence="2" id="KW-0472">Membrane</keyword>
<dbReference type="GO" id="GO:0004497">
    <property type="term" value="F:monooxygenase activity"/>
    <property type="evidence" value="ECO:0007669"/>
    <property type="project" value="InterPro"/>
</dbReference>
<dbReference type="OMA" id="REFRQII"/>
<keyword evidence="4" id="KW-1185">Reference proteome</keyword>
<name>T0R084_SAPDV</name>
<dbReference type="GO" id="GO:0020037">
    <property type="term" value="F:heme binding"/>
    <property type="evidence" value="ECO:0007669"/>
    <property type="project" value="InterPro"/>
</dbReference>
<dbReference type="PANTHER" id="PTHR24305:SF166">
    <property type="entry name" value="CYTOCHROME P450 12A4, MITOCHONDRIAL-RELATED"/>
    <property type="match status" value="1"/>
</dbReference>
<accession>T0R084</accession>
<dbReference type="InterPro" id="IPR036396">
    <property type="entry name" value="Cyt_P450_sf"/>
</dbReference>
<evidence type="ECO:0000256" key="1">
    <source>
        <dbReference type="ARBA" id="ARBA00010617"/>
    </source>
</evidence>
<proteinExistence type="inferred from homology"/>
<dbReference type="PANTHER" id="PTHR24305">
    <property type="entry name" value="CYTOCHROME P450"/>
    <property type="match status" value="1"/>
</dbReference>
<dbReference type="EMBL" id="JH767138">
    <property type="protein sequence ID" value="EQC39735.1"/>
    <property type="molecule type" value="Genomic_DNA"/>
</dbReference>
<evidence type="ECO:0000256" key="2">
    <source>
        <dbReference type="SAM" id="Phobius"/>
    </source>
</evidence>
<dbReference type="PRINTS" id="PR00463">
    <property type="entry name" value="EP450I"/>
</dbReference>
<dbReference type="RefSeq" id="XP_008607007.1">
    <property type="nucleotide sequence ID" value="XM_008608785.1"/>
</dbReference>
<sequence length="550" mass="60793">MSTRHDARMDASSSVIVGVGTSVVAMLVAWLLYRARFHPLQALRGPPSTHVIAGNGREFANFAWSATRPFPEPFASWTKTYGTAFYYRVLFQHRVNLADPVSLQHVLVTKAANYPRDTIPRSILRTLLGGDGLLSSEDQVHAGQRKHLHPPFSQTNLKAFVSIFAAETATLLSVLDAMPDGHIVDVPDLLTRLTLNVIGKTAFGYDFNTLDPTNNQAAIALSAFDKLNTPPRPLYILGLAFLPHFEHWPLPYLRQIQTAKSMLFRIVDDVIAHKVATPAPAFDLLDLLLADAAMTATEARVHVMTFMFAGHETTSSTLSWVLAMLATHPAVEAAVVDECRRALANAGGAVSWQTLSDLSLLTATIYETLRLYPTVPFITMRTCTHDDWIPRTDDDPFFMPKGAQATFCVGAIHQHARYWSRPTEFLPARFLDGSPEHEADALLRHGNSSRFTFVPFSLGRQLVRVLTVGSFLIRAQKLHWKTLCDRRDANGAAPLATALCADTYTGIELDTQAHRCHDQADGVAVAATPPLNVQFSFIFHGFVDQKVPYV</sequence>
<dbReference type="SUPFAM" id="SSF48264">
    <property type="entry name" value="Cytochrome P450"/>
    <property type="match status" value="1"/>
</dbReference>
<dbReference type="GO" id="GO:0005506">
    <property type="term" value="F:iron ion binding"/>
    <property type="evidence" value="ECO:0007669"/>
    <property type="project" value="InterPro"/>
</dbReference>
<dbReference type="InterPro" id="IPR002401">
    <property type="entry name" value="Cyt_P450_E_grp-I"/>
</dbReference>
<dbReference type="Proteomes" id="UP000030762">
    <property type="component" value="Unassembled WGS sequence"/>
</dbReference>